<comment type="caution">
    <text evidence="1">The sequence shown here is derived from an EMBL/GenBank/DDBJ whole genome shotgun (WGS) entry which is preliminary data.</text>
</comment>
<accession>A0A7W2AJ09</accession>
<organism evidence="1 2">
    <name type="scientific">Thermoactinomyces daqus</name>
    <dbReference type="NCBI Taxonomy" id="1329516"/>
    <lineage>
        <taxon>Bacteria</taxon>
        <taxon>Bacillati</taxon>
        <taxon>Bacillota</taxon>
        <taxon>Bacilli</taxon>
        <taxon>Bacillales</taxon>
        <taxon>Thermoactinomycetaceae</taxon>
        <taxon>Thermoactinomyces</taxon>
    </lineage>
</organism>
<dbReference type="AlphaFoldDB" id="A0A7W2AJ09"/>
<dbReference type="RefSeq" id="WP_033100013.1">
    <property type="nucleotide sequence ID" value="NZ_JACEIP010000014.1"/>
</dbReference>
<sequence length="71" mass="7857">MGSSKIRALHELRAAIKELGDAMNFLAANRFESAENEIGDALVLIGRAIRNINRAEACRRFVPCKNSLKSK</sequence>
<dbReference type="Proteomes" id="UP000530514">
    <property type="component" value="Unassembled WGS sequence"/>
</dbReference>
<keyword evidence="2" id="KW-1185">Reference proteome</keyword>
<protein>
    <submittedName>
        <fullName evidence="1">Uncharacterized protein</fullName>
    </submittedName>
</protein>
<dbReference type="EMBL" id="JACEIP010000014">
    <property type="protein sequence ID" value="MBA4543284.1"/>
    <property type="molecule type" value="Genomic_DNA"/>
</dbReference>
<name>A0A7W2AJ09_9BACL</name>
<evidence type="ECO:0000313" key="2">
    <source>
        <dbReference type="Proteomes" id="UP000530514"/>
    </source>
</evidence>
<proteinExistence type="predicted"/>
<reference evidence="1 2" key="1">
    <citation type="submission" date="2020-07" db="EMBL/GenBank/DDBJ databases">
        <authorList>
            <person name="Feng H."/>
        </authorList>
    </citation>
    <scope>NUCLEOTIDE SEQUENCE [LARGE SCALE GENOMIC DNA]</scope>
    <source>
        <strain evidence="2">s-11</strain>
    </source>
</reference>
<evidence type="ECO:0000313" key="1">
    <source>
        <dbReference type="EMBL" id="MBA4543284.1"/>
    </source>
</evidence>
<gene>
    <name evidence="1" type="ORF">H1164_10290</name>
</gene>